<proteinExistence type="predicted"/>
<dbReference type="Proteomes" id="UP000302139">
    <property type="component" value="Unassembled WGS sequence"/>
</dbReference>
<evidence type="ECO:0000313" key="2">
    <source>
        <dbReference type="EMBL" id="GDY80337.1"/>
    </source>
</evidence>
<dbReference type="EMBL" id="BJHX01000003">
    <property type="protein sequence ID" value="GDY70060.1"/>
    <property type="molecule type" value="Genomic_DNA"/>
</dbReference>
<dbReference type="EMBL" id="BJHY01000002">
    <property type="protein sequence ID" value="GDY80337.1"/>
    <property type="molecule type" value="Genomic_DNA"/>
</dbReference>
<comment type="caution">
    <text evidence="1">The sequence shown here is derived from an EMBL/GenBank/DDBJ whole genome shotgun (WGS) entry which is preliminary data.</text>
</comment>
<dbReference type="Proteomes" id="UP000299211">
    <property type="component" value="Unassembled WGS sequence"/>
</dbReference>
<sequence length="39" mass="4342">MAEELFATAPARVIDKQDQNFEQHWDALVSGSTAQLPLL</sequence>
<evidence type="ECO:0000313" key="3">
    <source>
        <dbReference type="Proteomes" id="UP000299211"/>
    </source>
</evidence>
<organism evidence="1 4">
    <name type="scientific">Streptomyces avermitilis</name>
    <dbReference type="NCBI Taxonomy" id="33903"/>
    <lineage>
        <taxon>Bacteria</taxon>
        <taxon>Bacillati</taxon>
        <taxon>Actinomycetota</taxon>
        <taxon>Actinomycetes</taxon>
        <taxon>Kitasatosporales</taxon>
        <taxon>Streptomycetaceae</taxon>
        <taxon>Streptomyces</taxon>
    </lineage>
</organism>
<evidence type="ECO:0000313" key="1">
    <source>
        <dbReference type="EMBL" id="GDY70060.1"/>
    </source>
</evidence>
<gene>
    <name evidence="1" type="ORF">SAV14893_094530</name>
    <name evidence="2" type="ORF">SAV31267_098220</name>
</gene>
<evidence type="ECO:0000313" key="4">
    <source>
        <dbReference type="Proteomes" id="UP000302139"/>
    </source>
</evidence>
<reference evidence="1 4" key="2">
    <citation type="submission" date="2019-04" db="EMBL/GenBank/DDBJ databases">
        <title>Draft genome sequences of Streptomyces avermitilis NBRC 14893.</title>
        <authorList>
            <person name="Komaki H."/>
            <person name="Tamura T."/>
            <person name="Hosoyama A."/>
        </authorList>
    </citation>
    <scope>NUCLEOTIDE SEQUENCE [LARGE SCALE GENOMIC DNA]</scope>
    <source>
        <strain evidence="1 4">NBRC 14893</strain>
    </source>
</reference>
<reference evidence="2 3" key="1">
    <citation type="submission" date="2019-04" db="EMBL/GenBank/DDBJ databases">
        <title>Draft genome sequences of Streptomyces avermitilis ATCC 31267.</title>
        <authorList>
            <person name="Komaki H."/>
            <person name="Tamura T."/>
            <person name="Hosoyama A."/>
        </authorList>
    </citation>
    <scope>NUCLEOTIDE SEQUENCE [LARGE SCALE GENOMIC DNA]</scope>
    <source>
        <strain evidence="2 3">ATCC 31267</strain>
    </source>
</reference>
<accession>A0A4D4MDM9</accession>
<name>A0A4D4MDM9_STRAX</name>
<dbReference type="AlphaFoldDB" id="A0A4D4MDM9"/>
<protein>
    <submittedName>
        <fullName evidence="1">Uncharacterized protein</fullName>
    </submittedName>
</protein>